<dbReference type="InterPro" id="IPR010065">
    <property type="entry name" value="AA_ABC_transptr_permease_3TM"/>
</dbReference>
<evidence type="ECO:0000256" key="5">
    <source>
        <dbReference type="ARBA" id="ARBA00022970"/>
    </source>
</evidence>
<evidence type="ECO:0000259" key="10">
    <source>
        <dbReference type="PROSITE" id="PS50928"/>
    </source>
</evidence>
<keyword evidence="4 8" id="KW-0812">Transmembrane</keyword>
<dbReference type="PANTHER" id="PTHR30614:SF0">
    <property type="entry name" value="L-CYSTINE TRANSPORT SYSTEM PERMEASE PROTEIN TCYL"/>
    <property type="match status" value="1"/>
</dbReference>
<evidence type="ECO:0000256" key="8">
    <source>
        <dbReference type="RuleBase" id="RU363032"/>
    </source>
</evidence>
<evidence type="ECO:0000313" key="11">
    <source>
        <dbReference type="EMBL" id="MFD1202194.1"/>
    </source>
</evidence>
<feature type="region of interest" description="Disordered" evidence="9">
    <location>
        <begin position="233"/>
        <end position="271"/>
    </location>
</feature>
<dbReference type="Proteomes" id="UP001597181">
    <property type="component" value="Unassembled WGS sequence"/>
</dbReference>
<evidence type="ECO:0000256" key="9">
    <source>
        <dbReference type="SAM" id="MobiDB-lite"/>
    </source>
</evidence>
<dbReference type="InterPro" id="IPR014342">
    <property type="entry name" value="Ectoine_EhuC"/>
</dbReference>
<name>A0ABW3TPR5_9MICO</name>
<proteinExistence type="inferred from homology"/>
<keyword evidence="6 8" id="KW-1133">Transmembrane helix</keyword>
<dbReference type="InterPro" id="IPR043429">
    <property type="entry name" value="ArtM/GltK/GlnP/TcyL/YhdX-like"/>
</dbReference>
<dbReference type="Gene3D" id="1.10.3720.10">
    <property type="entry name" value="MetI-like"/>
    <property type="match status" value="1"/>
</dbReference>
<evidence type="ECO:0000256" key="3">
    <source>
        <dbReference type="ARBA" id="ARBA00022475"/>
    </source>
</evidence>
<comment type="subcellular location">
    <subcellularLocation>
        <location evidence="1 8">Cell membrane</location>
        <topology evidence="1 8">Multi-pass membrane protein</topology>
    </subcellularLocation>
</comment>
<reference evidence="12" key="1">
    <citation type="journal article" date="2019" name="Int. J. Syst. Evol. Microbiol.">
        <title>The Global Catalogue of Microorganisms (GCM) 10K type strain sequencing project: providing services to taxonomists for standard genome sequencing and annotation.</title>
        <authorList>
            <consortium name="The Broad Institute Genomics Platform"/>
            <consortium name="The Broad Institute Genome Sequencing Center for Infectious Disease"/>
            <person name="Wu L."/>
            <person name="Ma J."/>
        </authorList>
    </citation>
    <scope>NUCLEOTIDE SEQUENCE [LARGE SCALE GENOMIC DNA]</scope>
    <source>
        <strain evidence="12">CCUG 50213</strain>
    </source>
</reference>
<dbReference type="NCBIfam" id="TIGR01726">
    <property type="entry name" value="HEQRo_perm_3TM"/>
    <property type="match status" value="1"/>
</dbReference>
<dbReference type="Pfam" id="PF00528">
    <property type="entry name" value="BPD_transp_1"/>
    <property type="match status" value="1"/>
</dbReference>
<feature type="transmembrane region" description="Helical" evidence="8">
    <location>
        <begin position="20"/>
        <end position="45"/>
    </location>
</feature>
<dbReference type="PROSITE" id="PS50928">
    <property type="entry name" value="ABC_TM1"/>
    <property type="match status" value="1"/>
</dbReference>
<keyword evidence="2 8" id="KW-0813">Transport</keyword>
<protein>
    <submittedName>
        <fullName evidence="11">Ectoine/hydroxyectoine ABC transporter permease subunit EhuC</fullName>
    </submittedName>
</protein>
<dbReference type="NCBIfam" id="TIGR03004">
    <property type="entry name" value="ectoine_ehuC"/>
    <property type="match status" value="1"/>
</dbReference>
<evidence type="ECO:0000256" key="1">
    <source>
        <dbReference type="ARBA" id="ARBA00004651"/>
    </source>
</evidence>
<feature type="domain" description="ABC transmembrane type-1" evidence="10">
    <location>
        <begin position="19"/>
        <end position="206"/>
    </location>
</feature>
<dbReference type="PANTHER" id="PTHR30614">
    <property type="entry name" value="MEMBRANE COMPONENT OF AMINO ACID ABC TRANSPORTER"/>
    <property type="match status" value="1"/>
</dbReference>
<dbReference type="RefSeq" id="WP_343961238.1">
    <property type="nucleotide sequence ID" value="NZ_BAAAKZ010000010.1"/>
</dbReference>
<dbReference type="InterPro" id="IPR000515">
    <property type="entry name" value="MetI-like"/>
</dbReference>
<gene>
    <name evidence="11" type="primary">ehuC</name>
    <name evidence="11" type="ORF">ACFQ3U_09865</name>
</gene>
<dbReference type="SUPFAM" id="SSF161098">
    <property type="entry name" value="MetI-like"/>
    <property type="match status" value="1"/>
</dbReference>
<dbReference type="InterPro" id="IPR035906">
    <property type="entry name" value="MetI-like_sf"/>
</dbReference>
<keyword evidence="3" id="KW-1003">Cell membrane</keyword>
<feature type="transmembrane region" description="Helical" evidence="8">
    <location>
        <begin position="186"/>
        <end position="209"/>
    </location>
</feature>
<evidence type="ECO:0000256" key="2">
    <source>
        <dbReference type="ARBA" id="ARBA00022448"/>
    </source>
</evidence>
<feature type="compositionally biased region" description="Low complexity" evidence="9">
    <location>
        <begin position="236"/>
        <end position="263"/>
    </location>
</feature>
<comment type="caution">
    <text evidence="11">The sequence shown here is derived from an EMBL/GenBank/DDBJ whole genome shotgun (WGS) entry which is preliminary data.</text>
</comment>
<evidence type="ECO:0000256" key="6">
    <source>
        <dbReference type="ARBA" id="ARBA00022989"/>
    </source>
</evidence>
<feature type="transmembrane region" description="Helical" evidence="8">
    <location>
        <begin position="142"/>
        <end position="166"/>
    </location>
</feature>
<accession>A0ABW3TPR5</accession>
<comment type="similarity">
    <text evidence="8">Belongs to the binding-protein-dependent transport system permease family.</text>
</comment>
<organism evidence="11 12">
    <name type="scientific">Leucobacter albus</name>
    <dbReference type="NCBI Taxonomy" id="272210"/>
    <lineage>
        <taxon>Bacteria</taxon>
        <taxon>Bacillati</taxon>
        <taxon>Actinomycetota</taxon>
        <taxon>Actinomycetes</taxon>
        <taxon>Micrococcales</taxon>
        <taxon>Microbacteriaceae</taxon>
        <taxon>Leucobacter</taxon>
    </lineage>
</organism>
<dbReference type="CDD" id="cd06261">
    <property type="entry name" value="TM_PBP2"/>
    <property type="match status" value="1"/>
</dbReference>
<evidence type="ECO:0000256" key="4">
    <source>
        <dbReference type="ARBA" id="ARBA00022692"/>
    </source>
</evidence>
<evidence type="ECO:0000313" key="12">
    <source>
        <dbReference type="Proteomes" id="UP001597181"/>
    </source>
</evidence>
<keyword evidence="5" id="KW-0029">Amino-acid transport</keyword>
<sequence>MGEHFDALARSWPRIMEGLGITVTLTVGGALLAFVVAGALGLMAGADRALVRGTARVIIEFFRGTSLVVQLFFLFFVLPLFGVELSPIFVGVLGLGLNYGAYGAEVVRGSINAVPTGQWEATTALSMSRAGRLRRVILPQAWAIMLPSLSNLLVLLLKGTAIVSFITMFDLTASINKLRIDTNVFFAYTVGLLLYFALAWLLSLAMLWLEARANRRLGRSTPFAELLRHSTAKVDSAQGSATAPAAPASARAANAPPASAAPATESGVRRS</sequence>
<keyword evidence="12" id="KW-1185">Reference proteome</keyword>
<keyword evidence="7 8" id="KW-0472">Membrane</keyword>
<dbReference type="EMBL" id="JBHTLY010000004">
    <property type="protein sequence ID" value="MFD1202194.1"/>
    <property type="molecule type" value="Genomic_DNA"/>
</dbReference>
<evidence type="ECO:0000256" key="7">
    <source>
        <dbReference type="ARBA" id="ARBA00023136"/>
    </source>
</evidence>